<evidence type="ECO:0000313" key="2">
    <source>
        <dbReference type="Proteomes" id="UP000827889"/>
    </source>
</evidence>
<dbReference type="RefSeq" id="XP_030550984.1">
    <property type="nucleotide sequence ID" value="XM_030695124.2"/>
</dbReference>
<dbReference type="Pfam" id="PF25813">
    <property type="entry name" value="zf_VAL1_N"/>
    <property type="match status" value="1"/>
</dbReference>
<keyword evidence="2" id="KW-1185">Reference proteome</keyword>
<reference evidence="3" key="2">
    <citation type="submission" date="2025-08" db="UniProtKB">
        <authorList>
            <consortium name="RefSeq"/>
        </authorList>
    </citation>
    <scope>IDENTIFICATION</scope>
    <source>
        <tissue evidence="3">Leaf</tissue>
    </source>
</reference>
<dbReference type="PANTHER" id="PTHR46245">
    <property type="entry name" value="B3 DOMAIN-CONTAINING PROTEIN OS07G0563300"/>
    <property type="match status" value="1"/>
</dbReference>
<name>A0A8B8QUT4_9MYRT</name>
<dbReference type="PANTHER" id="PTHR46245:SF19">
    <property type="entry name" value="TF-B3 DOMAIN-CONTAINING PROTEIN"/>
    <property type="match status" value="1"/>
</dbReference>
<dbReference type="GeneID" id="115755651"/>
<accession>A0A8B8QUT4</accession>
<dbReference type="InterPro" id="IPR057743">
    <property type="entry name" value="Zfn_VAL1-3_N"/>
</dbReference>
<sequence>MAYHPVCFSGDEESTCFYCKRGTAQLRPGWRLSNGGYAQLCDECASAYEDGTFCETYHPNADGWRNCNTCQKLLHCGCIMSAHAFVVLDFGGVSCMDCSRNDFIQDTPEAQQKLDEPQAVGLCDVSVEMAVEIQYEAHLSAKRAPAVPHATPGETAFQNVISSAPYNESSPLTDYGVMIS</sequence>
<protein>
    <submittedName>
        <fullName evidence="3">B3 domain-containing protein Os07g0563300-like</fullName>
    </submittedName>
</protein>
<evidence type="ECO:0000259" key="1">
    <source>
        <dbReference type="Pfam" id="PF25813"/>
    </source>
</evidence>
<dbReference type="Proteomes" id="UP000827889">
    <property type="component" value="Chromosome 2"/>
</dbReference>
<gene>
    <name evidence="3" type="primary">LOC115755651</name>
</gene>
<dbReference type="AlphaFoldDB" id="A0A8B8QUT4"/>
<dbReference type="KEGG" id="rarg:115755651"/>
<proteinExistence type="predicted"/>
<evidence type="ECO:0000313" key="3">
    <source>
        <dbReference type="RefSeq" id="XP_030550984.1"/>
    </source>
</evidence>
<dbReference type="OrthoDB" id="757982at2759"/>
<organism evidence="2 3">
    <name type="scientific">Rhodamnia argentea</name>
    <dbReference type="NCBI Taxonomy" id="178133"/>
    <lineage>
        <taxon>Eukaryota</taxon>
        <taxon>Viridiplantae</taxon>
        <taxon>Streptophyta</taxon>
        <taxon>Embryophyta</taxon>
        <taxon>Tracheophyta</taxon>
        <taxon>Spermatophyta</taxon>
        <taxon>Magnoliopsida</taxon>
        <taxon>eudicotyledons</taxon>
        <taxon>Gunneridae</taxon>
        <taxon>Pentapetalae</taxon>
        <taxon>rosids</taxon>
        <taxon>malvids</taxon>
        <taxon>Myrtales</taxon>
        <taxon>Myrtaceae</taxon>
        <taxon>Myrtoideae</taxon>
        <taxon>Myrteae</taxon>
        <taxon>Australasian group</taxon>
        <taxon>Rhodamnia</taxon>
    </lineage>
</organism>
<reference evidence="2" key="1">
    <citation type="submission" date="2025-05" db="UniProtKB">
        <authorList>
            <consortium name="RefSeq"/>
        </authorList>
    </citation>
    <scope>NUCLEOTIDE SEQUENCE [LARGE SCALE GENOMIC DNA]</scope>
</reference>
<feature type="domain" description="VAL1-3 N-terminal zinc finger" evidence="1">
    <location>
        <begin position="56"/>
        <end position="103"/>
    </location>
</feature>